<evidence type="ECO:0000313" key="4">
    <source>
        <dbReference type="Proteomes" id="UP001326567"/>
    </source>
</evidence>
<dbReference type="RefSeq" id="WP_322329990.1">
    <property type="nucleotide sequence ID" value="NZ_CP139727.1"/>
</dbReference>
<feature type="region of interest" description="Disordered" evidence="1">
    <location>
        <begin position="60"/>
        <end position="94"/>
    </location>
</feature>
<accession>A0ABZ0V993</accession>
<dbReference type="InterPro" id="IPR027444">
    <property type="entry name" value="H-NS_C_dom"/>
</dbReference>
<name>A0ABZ0V993_9RHOB</name>
<dbReference type="SUPFAM" id="SSF81273">
    <property type="entry name" value="H-NS histone-like proteins"/>
    <property type="match status" value="1"/>
</dbReference>
<feature type="domain" description="DNA-binding protein H-NS-like C-terminal" evidence="2">
    <location>
        <begin position="70"/>
        <end position="115"/>
    </location>
</feature>
<keyword evidence="4" id="KW-1185">Reference proteome</keyword>
<gene>
    <name evidence="3" type="ORF">T7987_17315</name>
</gene>
<geneLocation type="plasmid" evidence="3 4">
    <name>unnamed02</name>
</geneLocation>
<evidence type="ECO:0000256" key="1">
    <source>
        <dbReference type="SAM" id="MobiDB-lite"/>
    </source>
</evidence>
<proteinExistence type="predicted"/>
<dbReference type="Gene3D" id="4.10.430.10">
    <property type="entry name" value="Histone-like protein H-NS, C-terminal domain"/>
    <property type="match status" value="1"/>
</dbReference>
<evidence type="ECO:0000259" key="2">
    <source>
        <dbReference type="SMART" id="SM00528"/>
    </source>
</evidence>
<protein>
    <submittedName>
        <fullName evidence="3">H-NS histone family protein</fullName>
    </submittedName>
</protein>
<sequence>MIAKDELKTMSRKELEKLLNDVSKALASAKARDQREARKAAKKAAAEFGFSLGEISETTDAVQKKPKAKKASRKPSKAVFANPEDKTQTWTGKGRKPNWYLAQIEAGTDPDAMRIANQ</sequence>
<keyword evidence="3" id="KW-0614">Plasmid</keyword>
<reference evidence="3 4" key="1">
    <citation type="submission" date="2023-11" db="EMBL/GenBank/DDBJ databases">
        <title>From the Deep-Sea to the Surface: Bacterial Genomes Isolated from the Moytirra Hydrothermal Vent Plume.</title>
        <authorList>
            <person name="Major S.R."/>
        </authorList>
    </citation>
    <scope>NUCLEOTIDE SEQUENCE [LARGE SCALE GENOMIC DNA]</scope>
    <source>
        <strain evidence="3 4">OXR-9</strain>
        <plasmid evidence="3 4">unnamed02</plasmid>
    </source>
</reference>
<organism evidence="3 4">
    <name type="scientific">Sulfitobacter faviae</name>
    <dbReference type="NCBI Taxonomy" id="1775881"/>
    <lineage>
        <taxon>Bacteria</taxon>
        <taxon>Pseudomonadati</taxon>
        <taxon>Pseudomonadota</taxon>
        <taxon>Alphaproteobacteria</taxon>
        <taxon>Rhodobacterales</taxon>
        <taxon>Roseobacteraceae</taxon>
        <taxon>Sulfitobacter</taxon>
    </lineage>
</organism>
<dbReference type="InterPro" id="IPR037150">
    <property type="entry name" value="H-NS_C_dom_sf"/>
</dbReference>
<dbReference type="Pfam" id="PF00816">
    <property type="entry name" value="Histone_HNS"/>
    <property type="match status" value="1"/>
</dbReference>
<evidence type="ECO:0000313" key="3">
    <source>
        <dbReference type="EMBL" id="WPZ23627.1"/>
    </source>
</evidence>
<feature type="compositionally biased region" description="Basic residues" evidence="1">
    <location>
        <begin position="64"/>
        <end position="76"/>
    </location>
</feature>
<dbReference type="SMART" id="SM00528">
    <property type="entry name" value="HNS"/>
    <property type="match status" value="1"/>
</dbReference>
<dbReference type="Proteomes" id="UP001326567">
    <property type="component" value="Plasmid unnamed02"/>
</dbReference>
<dbReference type="EMBL" id="CP139727">
    <property type="protein sequence ID" value="WPZ23627.1"/>
    <property type="molecule type" value="Genomic_DNA"/>
</dbReference>